<dbReference type="RefSeq" id="WP_195693052.1">
    <property type="nucleotide sequence ID" value="NZ_CP064760.1"/>
</dbReference>
<dbReference type="GO" id="GO:0003677">
    <property type="term" value="F:DNA binding"/>
    <property type="evidence" value="ECO:0007669"/>
    <property type="project" value="UniProtKB-KW"/>
</dbReference>
<dbReference type="PANTHER" id="PTHR44688">
    <property type="entry name" value="DNA-BINDING TRANSCRIPTIONAL ACTIVATOR DEVR_DOSR"/>
    <property type="match status" value="1"/>
</dbReference>
<dbReference type="InterPro" id="IPR011990">
    <property type="entry name" value="TPR-like_helical_dom_sf"/>
</dbReference>
<keyword evidence="3" id="KW-0804">Transcription</keyword>
<dbReference type="Gene3D" id="1.10.10.10">
    <property type="entry name" value="Winged helix-like DNA-binding domain superfamily/Winged helix DNA-binding domain"/>
    <property type="match status" value="1"/>
</dbReference>
<dbReference type="SMART" id="SM00421">
    <property type="entry name" value="HTH_LUXR"/>
    <property type="match status" value="1"/>
</dbReference>
<feature type="domain" description="HTH luxR-type" evidence="4">
    <location>
        <begin position="422"/>
        <end position="487"/>
    </location>
</feature>
<dbReference type="InterPro" id="IPR000792">
    <property type="entry name" value="Tscrpt_reg_LuxR_C"/>
</dbReference>
<name>A0A7S8RHU4_9MICO</name>
<evidence type="ECO:0000256" key="1">
    <source>
        <dbReference type="ARBA" id="ARBA00023015"/>
    </source>
</evidence>
<dbReference type="Proteomes" id="UP000594480">
    <property type="component" value="Chromosome"/>
</dbReference>
<keyword evidence="6" id="KW-1185">Reference proteome</keyword>
<evidence type="ECO:0000313" key="5">
    <source>
        <dbReference type="EMBL" id="QPE05032.1"/>
    </source>
</evidence>
<dbReference type="AlphaFoldDB" id="A0A7S8RHU4"/>
<evidence type="ECO:0000256" key="2">
    <source>
        <dbReference type="ARBA" id="ARBA00023125"/>
    </source>
</evidence>
<dbReference type="Gene3D" id="1.25.40.10">
    <property type="entry name" value="Tetratricopeptide repeat domain"/>
    <property type="match status" value="1"/>
</dbReference>
<dbReference type="EMBL" id="CP064760">
    <property type="protein sequence ID" value="QPE05032.1"/>
    <property type="molecule type" value="Genomic_DNA"/>
</dbReference>
<dbReference type="PRINTS" id="PR00038">
    <property type="entry name" value="HTHLUXR"/>
</dbReference>
<organism evidence="5 6">
    <name type="scientific">Microbacterium schleiferi</name>
    <dbReference type="NCBI Taxonomy" id="69362"/>
    <lineage>
        <taxon>Bacteria</taxon>
        <taxon>Bacillati</taxon>
        <taxon>Actinomycetota</taxon>
        <taxon>Actinomycetes</taxon>
        <taxon>Micrococcales</taxon>
        <taxon>Microbacteriaceae</taxon>
        <taxon>Microbacterium</taxon>
    </lineage>
</organism>
<dbReference type="PROSITE" id="PS50043">
    <property type="entry name" value="HTH_LUXR_2"/>
    <property type="match status" value="1"/>
</dbReference>
<reference evidence="5 6" key="1">
    <citation type="submission" date="2020-11" db="EMBL/GenBank/DDBJ databases">
        <title>Amino acid is mineralized and recycled by bacteria in oceanic microbiome.</title>
        <authorList>
            <person name="Zheng L.Y."/>
        </authorList>
    </citation>
    <scope>NUCLEOTIDE SEQUENCE [LARGE SCALE GENOMIC DNA]</scope>
    <source>
        <strain evidence="5 6">A32-1</strain>
    </source>
</reference>
<dbReference type="KEGG" id="msf:IT882_02620"/>
<sequence length="489" mass="52936">MEPQIDIPTGATLLAAHAAGDAEEVMAIIADSPLEAWFSVPPDKMQEILRTVPPELITGGSAARAFRLYLNGPVVAQPSPALDASDAAALFFDARGRGNARESVEIVRRVFDDERTNPLFDETAGIATFQAVQMGLSQMLAGDHEAALASFTAARRTRPPETLTALLRDAYVKAALVHALYGDQHSARRKLDLAADLPRTSSWVEHVIDSHAALAEAVLVRDVDLDAAIERVERIPVPLLGELWPYRVEALFRLHLRRGRLDEAYASVERFRPAASGFVPGEGLAGSVFAAAGVTVALLRGDLALARSLLREVDDRPAAFRLLRESVAIASGESADSIRRLIGLHGQTAPLRQLEFFRVCLLSAALLGQGDTDDAAAVLRGVIERYGGLRDADRVYVPEVVAQFAETTVDGWPGDFGNNHLLGHQVPVLTPREREVLTLLATDRTRAQIAEALFVSENTVKSQQRTLFRKLGAGTRVEALLAAQRLGLL</sequence>
<keyword evidence="1" id="KW-0805">Transcription regulation</keyword>
<evidence type="ECO:0000259" key="4">
    <source>
        <dbReference type="PROSITE" id="PS50043"/>
    </source>
</evidence>
<gene>
    <name evidence="5" type="ORF">IT882_02620</name>
</gene>
<dbReference type="GO" id="GO:0006355">
    <property type="term" value="P:regulation of DNA-templated transcription"/>
    <property type="evidence" value="ECO:0007669"/>
    <property type="project" value="InterPro"/>
</dbReference>
<dbReference type="InterPro" id="IPR016032">
    <property type="entry name" value="Sig_transdc_resp-reg_C-effctor"/>
</dbReference>
<dbReference type="InterPro" id="IPR036388">
    <property type="entry name" value="WH-like_DNA-bd_sf"/>
</dbReference>
<keyword evidence="2" id="KW-0238">DNA-binding</keyword>
<dbReference type="SUPFAM" id="SSF46894">
    <property type="entry name" value="C-terminal effector domain of the bipartite response regulators"/>
    <property type="match status" value="1"/>
</dbReference>
<accession>A0A7S8RHU4</accession>
<dbReference type="CDD" id="cd06170">
    <property type="entry name" value="LuxR_C_like"/>
    <property type="match status" value="1"/>
</dbReference>
<evidence type="ECO:0000256" key="3">
    <source>
        <dbReference type="ARBA" id="ARBA00023163"/>
    </source>
</evidence>
<evidence type="ECO:0000313" key="6">
    <source>
        <dbReference type="Proteomes" id="UP000594480"/>
    </source>
</evidence>
<dbReference type="PANTHER" id="PTHR44688:SF16">
    <property type="entry name" value="DNA-BINDING TRANSCRIPTIONAL ACTIVATOR DEVR_DOSR"/>
    <property type="match status" value="1"/>
</dbReference>
<protein>
    <submittedName>
        <fullName evidence="5">Helix-turn-helix transcriptional regulator</fullName>
    </submittedName>
</protein>
<dbReference type="Pfam" id="PF00196">
    <property type="entry name" value="GerE"/>
    <property type="match status" value="1"/>
</dbReference>
<proteinExistence type="predicted"/>